<organism evidence="1">
    <name type="scientific">marine sediment metagenome</name>
    <dbReference type="NCBI Taxonomy" id="412755"/>
    <lineage>
        <taxon>unclassified sequences</taxon>
        <taxon>metagenomes</taxon>
        <taxon>ecological metagenomes</taxon>
    </lineage>
</organism>
<protein>
    <submittedName>
        <fullName evidence="1">Uncharacterized protein</fullName>
    </submittedName>
</protein>
<proteinExistence type="predicted"/>
<accession>X0WZD2</accession>
<sequence length="70" mass="7727">LTTTLEQMAGGVWRLITTQGADANTPQGADRLNALALQAKGIGDAYLRSGGRYRFHKPYPWTCPPRERNP</sequence>
<dbReference type="AlphaFoldDB" id="X0WZD2"/>
<reference evidence="1" key="1">
    <citation type="journal article" date="2014" name="Front. Microbiol.">
        <title>High frequency of phylogenetically diverse reductive dehalogenase-homologous genes in deep subseafloor sedimentary metagenomes.</title>
        <authorList>
            <person name="Kawai M."/>
            <person name="Futagami T."/>
            <person name="Toyoda A."/>
            <person name="Takaki Y."/>
            <person name="Nishi S."/>
            <person name="Hori S."/>
            <person name="Arai W."/>
            <person name="Tsubouchi T."/>
            <person name="Morono Y."/>
            <person name="Uchiyama I."/>
            <person name="Ito T."/>
            <person name="Fujiyama A."/>
            <person name="Inagaki F."/>
            <person name="Takami H."/>
        </authorList>
    </citation>
    <scope>NUCLEOTIDE SEQUENCE</scope>
    <source>
        <strain evidence="1">Expedition CK06-06</strain>
    </source>
</reference>
<evidence type="ECO:0000313" key="1">
    <source>
        <dbReference type="EMBL" id="GAG28547.1"/>
    </source>
</evidence>
<comment type="caution">
    <text evidence="1">The sequence shown here is derived from an EMBL/GenBank/DDBJ whole genome shotgun (WGS) entry which is preliminary data.</text>
</comment>
<dbReference type="EMBL" id="BARS01047575">
    <property type="protein sequence ID" value="GAG28547.1"/>
    <property type="molecule type" value="Genomic_DNA"/>
</dbReference>
<name>X0WZD2_9ZZZZ</name>
<gene>
    <name evidence="1" type="ORF">S01H1_71444</name>
</gene>
<feature type="non-terminal residue" evidence="1">
    <location>
        <position position="1"/>
    </location>
</feature>